<protein>
    <recommendedName>
        <fullName evidence="2">3-keto-alpha-glucoside-1,2-lyase/3-keto-2-hydroxy-glucal hydratase domain-containing protein</fullName>
    </recommendedName>
</protein>
<accession>A6DQD4</accession>
<feature type="chain" id="PRO_5002692457" description="3-keto-alpha-glucoside-1,2-lyase/3-keto-2-hydroxy-glucal hydratase domain-containing protein" evidence="1">
    <location>
        <begin position="25"/>
        <end position="247"/>
    </location>
</feature>
<dbReference type="RefSeq" id="WP_007280063.1">
    <property type="nucleotide sequence ID" value="NZ_ABCK01000019.1"/>
</dbReference>
<dbReference type="AlphaFoldDB" id="A6DQD4"/>
<evidence type="ECO:0000256" key="1">
    <source>
        <dbReference type="SAM" id="SignalP"/>
    </source>
</evidence>
<comment type="caution">
    <text evidence="3">The sequence shown here is derived from an EMBL/GenBank/DDBJ whole genome shotgun (WGS) entry which is preliminary data.</text>
</comment>
<sequence length="247" mass="28438">MKNLIKTKLLCTLTVIFFNICAHSQVANGVDSPASTPQLGLLTKWDLSAWQNIYPHGEAKLFGEEIRLMSSGKNWFYLTKKTYKNFILELEVKMPDVKELSNSGVIFRAQIKKDESGSVAVGYQAEVDTSSRKWSGGLYDQGRRAWLHPKHKKRSNPDSDFKNNYSPEWTAERSSAYKHLEWNKYRIECRGSDIKIFVNDILTTHVMDVKDSEGYIGLQHHGSELFRSSGDRSNTVRFRKLKLRELE</sequence>
<dbReference type="STRING" id="313628.LNTAR_16598"/>
<dbReference type="Pfam" id="PF06439">
    <property type="entry name" value="3keto-disac_hyd"/>
    <property type="match status" value="1"/>
</dbReference>
<gene>
    <name evidence="3" type="ORF">LNTAR_16598</name>
</gene>
<evidence type="ECO:0000313" key="4">
    <source>
        <dbReference type="Proteomes" id="UP000004947"/>
    </source>
</evidence>
<keyword evidence="1" id="KW-0732">Signal</keyword>
<feature type="domain" description="3-keto-alpha-glucoside-1,2-lyase/3-keto-2-hydroxy-glucal hydratase" evidence="2">
    <location>
        <begin position="46"/>
        <end position="244"/>
    </location>
</feature>
<evidence type="ECO:0000259" key="2">
    <source>
        <dbReference type="Pfam" id="PF06439"/>
    </source>
</evidence>
<dbReference type="OrthoDB" id="9806233at2"/>
<name>A6DQD4_9BACT</name>
<dbReference type="eggNOG" id="COG1082">
    <property type="taxonomic scope" value="Bacteria"/>
</dbReference>
<proteinExistence type="predicted"/>
<reference evidence="3 4" key="1">
    <citation type="journal article" date="2010" name="J. Bacteriol.">
        <title>Genome sequence of Lentisphaera araneosa HTCC2155T, the type species of the order Lentisphaerales in the phylum Lentisphaerae.</title>
        <authorList>
            <person name="Thrash J.C."/>
            <person name="Cho J.C."/>
            <person name="Vergin K.L."/>
            <person name="Morris R.M."/>
            <person name="Giovannoni S.J."/>
        </authorList>
    </citation>
    <scope>NUCLEOTIDE SEQUENCE [LARGE SCALE GENOMIC DNA]</scope>
    <source>
        <strain evidence="3 4">HTCC2155</strain>
    </source>
</reference>
<dbReference type="EMBL" id="ABCK01000019">
    <property type="protein sequence ID" value="EDM26185.1"/>
    <property type="molecule type" value="Genomic_DNA"/>
</dbReference>
<dbReference type="Proteomes" id="UP000004947">
    <property type="component" value="Unassembled WGS sequence"/>
</dbReference>
<dbReference type="GO" id="GO:0016787">
    <property type="term" value="F:hydrolase activity"/>
    <property type="evidence" value="ECO:0007669"/>
    <property type="project" value="InterPro"/>
</dbReference>
<dbReference type="Gene3D" id="2.60.120.560">
    <property type="entry name" value="Exo-inulinase, domain 1"/>
    <property type="match status" value="1"/>
</dbReference>
<dbReference type="InterPro" id="IPR010496">
    <property type="entry name" value="AL/BT2_dom"/>
</dbReference>
<organism evidence="3 4">
    <name type="scientific">Lentisphaera araneosa HTCC2155</name>
    <dbReference type="NCBI Taxonomy" id="313628"/>
    <lineage>
        <taxon>Bacteria</taxon>
        <taxon>Pseudomonadati</taxon>
        <taxon>Lentisphaerota</taxon>
        <taxon>Lentisphaeria</taxon>
        <taxon>Lentisphaerales</taxon>
        <taxon>Lentisphaeraceae</taxon>
        <taxon>Lentisphaera</taxon>
    </lineage>
</organism>
<feature type="signal peptide" evidence="1">
    <location>
        <begin position="1"/>
        <end position="24"/>
    </location>
</feature>
<keyword evidence="4" id="KW-1185">Reference proteome</keyword>
<evidence type="ECO:0000313" key="3">
    <source>
        <dbReference type="EMBL" id="EDM26185.1"/>
    </source>
</evidence>